<dbReference type="GO" id="GO:0005829">
    <property type="term" value="C:cytosol"/>
    <property type="evidence" value="ECO:0007669"/>
    <property type="project" value="TreeGrafter"/>
</dbReference>
<keyword evidence="2" id="KW-1185">Reference proteome</keyword>
<dbReference type="Proteomes" id="UP000190868">
    <property type="component" value="Chromosome"/>
</dbReference>
<reference evidence="2" key="1">
    <citation type="submission" date="2016-09" db="EMBL/GenBank/DDBJ databases">
        <title>Comparative genomics of the Campylobacter concisus group.</title>
        <authorList>
            <person name="Miller W.G."/>
            <person name="Yee E."/>
            <person name="Chapman M.H."/>
            <person name="Huynh S."/>
            <person name="Bono J.L."/>
            <person name="On S.L.W."/>
            <person name="StLeger J."/>
            <person name="Foster G."/>
            <person name="Parker C.T."/>
        </authorList>
    </citation>
    <scope>NUCLEOTIDE SEQUENCE [LARGE SCALE GENOMIC DNA]</scope>
    <source>
        <strain evidence="2">RM18021</strain>
    </source>
</reference>
<dbReference type="InterPro" id="IPR036388">
    <property type="entry name" value="WH-like_DNA-bd_sf"/>
</dbReference>
<organism evidence="1 2">
    <name type="scientific">Campylobacter pinnipediorum subsp. caledonicus</name>
    <dbReference type="NCBI Taxonomy" id="1874362"/>
    <lineage>
        <taxon>Bacteria</taxon>
        <taxon>Pseudomonadati</taxon>
        <taxon>Campylobacterota</taxon>
        <taxon>Epsilonproteobacteria</taxon>
        <taxon>Campylobacterales</taxon>
        <taxon>Campylobacteraceae</taxon>
        <taxon>Campylobacter</taxon>
    </lineage>
</organism>
<name>A0A1S6U7X3_9BACT</name>
<dbReference type="PANTHER" id="PTHR33221:SF15">
    <property type="entry name" value="HTH-TYPE TRANSCRIPTIONAL REGULATOR YWGB-RELATED"/>
    <property type="match status" value="1"/>
</dbReference>
<dbReference type="AlphaFoldDB" id="A0A1S6U7X3"/>
<dbReference type="PROSITE" id="PS51197">
    <property type="entry name" value="HTH_RRF2_2"/>
    <property type="match status" value="1"/>
</dbReference>
<dbReference type="Gene3D" id="1.10.10.10">
    <property type="entry name" value="Winged helix-like DNA-binding domain superfamily/Winged helix DNA-binding domain"/>
    <property type="match status" value="1"/>
</dbReference>
<dbReference type="GeneID" id="56566687"/>
<accession>A0A1S6U7X3</accession>
<dbReference type="RefSeq" id="WP_069631968.1">
    <property type="nucleotide sequence ID" value="NZ_CP017018.1"/>
</dbReference>
<protein>
    <submittedName>
        <fullName evidence="1">Transcriptional regulator, BadM/Rrf2 family</fullName>
    </submittedName>
</protein>
<proteinExistence type="predicted"/>
<dbReference type="Pfam" id="PF02082">
    <property type="entry name" value="Rrf2"/>
    <property type="match status" value="1"/>
</dbReference>
<dbReference type="PANTHER" id="PTHR33221">
    <property type="entry name" value="WINGED HELIX-TURN-HELIX TRANSCRIPTIONAL REGULATOR, RRF2 FAMILY"/>
    <property type="match status" value="1"/>
</dbReference>
<dbReference type="SUPFAM" id="SSF46785">
    <property type="entry name" value="Winged helix' DNA-binding domain"/>
    <property type="match status" value="1"/>
</dbReference>
<gene>
    <name evidence="1" type="ORF">CPIN18021_1049</name>
</gene>
<dbReference type="InterPro" id="IPR036390">
    <property type="entry name" value="WH_DNA-bd_sf"/>
</dbReference>
<evidence type="ECO:0000313" key="1">
    <source>
        <dbReference type="EMBL" id="AQW87851.1"/>
    </source>
</evidence>
<sequence length="134" mass="14923">MLFTKASEYALLSLIFLSQKTQPIDVDTMSNELQISKSFLAKILQSLAKDKILNSFKGANGGFSLNINPSELTIKKIIECVEKRPTTVFECSNSIDDCPSNQATSCQIWTTLNSLQIKIDNMLDNITLQDITTK</sequence>
<dbReference type="KEGG" id="cpin:CPIN18020_1047"/>
<evidence type="ECO:0000313" key="2">
    <source>
        <dbReference type="Proteomes" id="UP000190868"/>
    </source>
</evidence>
<dbReference type="InterPro" id="IPR000944">
    <property type="entry name" value="Tscrpt_reg_Rrf2"/>
</dbReference>
<dbReference type="NCBIfam" id="TIGR00738">
    <property type="entry name" value="rrf2_super"/>
    <property type="match status" value="1"/>
</dbReference>
<dbReference type="GO" id="GO:0003700">
    <property type="term" value="F:DNA-binding transcription factor activity"/>
    <property type="evidence" value="ECO:0007669"/>
    <property type="project" value="TreeGrafter"/>
</dbReference>
<dbReference type="EMBL" id="CP017258">
    <property type="protein sequence ID" value="AQW87851.1"/>
    <property type="molecule type" value="Genomic_DNA"/>
</dbReference>